<feature type="transmembrane region" description="Helical" evidence="1">
    <location>
        <begin position="6"/>
        <end position="28"/>
    </location>
</feature>
<dbReference type="Proteomes" id="UP000011626">
    <property type="component" value="Unassembled WGS sequence"/>
</dbReference>
<dbReference type="EMBL" id="AOIU01000025">
    <property type="protein sequence ID" value="ELZ25492.1"/>
    <property type="molecule type" value="Genomic_DNA"/>
</dbReference>
<keyword evidence="3" id="KW-1185">Reference proteome</keyword>
<dbReference type="AlphaFoldDB" id="M0CSY1"/>
<evidence type="ECO:0000256" key="1">
    <source>
        <dbReference type="SAM" id="Phobius"/>
    </source>
</evidence>
<keyword evidence="1" id="KW-0472">Membrane</keyword>
<protein>
    <submittedName>
        <fullName evidence="2">Uncharacterized protein</fullName>
    </submittedName>
</protein>
<organism evidence="2 3">
    <name type="scientific">Halosimplex carlsbadense 2-9-1</name>
    <dbReference type="NCBI Taxonomy" id="797114"/>
    <lineage>
        <taxon>Archaea</taxon>
        <taxon>Methanobacteriati</taxon>
        <taxon>Methanobacteriota</taxon>
        <taxon>Stenosarchaea group</taxon>
        <taxon>Halobacteria</taxon>
        <taxon>Halobacteriales</taxon>
        <taxon>Haloarculaceae</taxon>
        <taxon>Halosimplex</taxon>
    </lineage>
</organism>
<dbReference type="STRING" id="797114.C475_10689"/>
<keyword evidence="1" id="KW-1133">Transmembrane helix</keyword>
<comment type="caution">
    <text evidence="2">The sequence shown here is derived from an EMBL/GenBank/DDBJ whole genome shotgun (WGS) entry which is preliminary data.</text>
</comment>
<evidence type="ECO:0000313" key="3">
    <source>
        <dbReference type="Proteomes" id="UP000011626"/>
    </source>
</evidence>
<evidence type="ECO:0000313" key="2">
    <source>
        <dbReference type="EMBL" id="ELZ25492.1"/>
    </source>
</evidence>
<keyword evidence="1" id="KW-0812">Transmembrane</keyword>
<sequence>MSLADAFADAGIVVAIAGTTLVTGWLIYVKMEHRAHYGLSPYDDTDPDALTNYPHCGARTDAGRTDCAYCAEPLDADGRESADAWGDRAETE</sequence>
<gene>
    <name evidence="2" type="ORF">C475_10689</name>
</gene>
<reference evidence="2 3" key="1">
    <citation type="journal article" date="2014" name="PLoS Genet.">
        <title>Phylogenetically driven sequencing of extremely halophilic archaea reveals strategies for static and dynamic osmo-response.</title>
        <authorList>
            <person name="Becker E.A."/>
            <person name="Seitzer P.M."/>
            <person name="Tritt A."/>
            <person name="Larsen D."/>
            <person name="Krusor M."/>
            <person name="Yao A.I."/>
            <person name="Wu D."/>
            <person name="Madern D."/>
            <person name="Eisen J.A."/>
            <person name="Darling A.E."/>
            <person name="Facciotti M.T."/>
        </authorList>
    </citation>
    <scope>NUCLEOTIDE SEQUENCE [LARGE SCALE GENOMIC DNA]</scope>
    <source>
        <strain evidence="2 3">2-9-1</strain>
    </source>
</reference>
<dbReference type="RefSeq" id="WP_006883811.1">
    <property type="nucleotide sequence ID" value="NZ_AOIU01000025.1"/>
</dbReference>
<dbReference type="OrthoDB" id="240465at2157"/>
<accession>M0CSY1</accession>
<name>M0CSY1_9EURY</name>
<proteinExistence type="predicted"/>